<reference evidence="2" key="1">
    <citation type="journal article" date="2019" name="Int. J. Syst. Evol. Microbiol.">
        <title>The Global Catalogue of Microorganisms (GCM) 10K type strain sequencing project: providing services to taxonomists for standard genome sequencing and annotation.</title>
        <authorList>
            <consortium name="The Broad Institute Genomics Platform"/>
            <consortium name="The Broad Institute Genome Sequencing Center for Infectious Disease"/>
            <person name="Wu L."/>
            <person name="Ma J."/>
        </authorList>
    </citation>
    <scope>NUCLEOTIDE SEQUENCE [LARGE SCALE GENOMIC DNA]</scope>
    <source>
        <strain evidence="2">KACC 12597</strain>
    </source>
</reference>
<accession>A0ABW4YC86</accession>
<proteinExistence type="predicted"/>
<dbReference type="Proteomes" id="UP001597337">
    <property type="component" value="Unassembled WGS sequence"/>
</dbReference>
<protein>
    <submittedName>
        <fullName evidence="1">Uncharacterized protein</fullName>
    </submittedName>
</protein>
<sequence>MKSVERHRSLLFASIAACVLGFLLVSGMPGKVSAGDPGIRQPTGEVSAFWHGFAWFDLTPDEQALWTVLGWDPASWTGKASAPASKRMKWSALPTMDRLAAEKLGFDASSWDSAP</sequence>
<name>A0ABW4YC86_9GAMM</name>
<evidence type="ECO:0000313" key="2">
    <source>
        <dbReference type="Proteomes" id="UP001597337"/>
    </source>
</evidence>
<gene>
    <name evidence="1" type="ORF">ACFSJC_15440</name>
</gene>
<keyword evidence="2" id="KW-1185">Reference proteome</keyword>
<dbReference type="EMBL" id="JBHUHX010000047">
    <property type="protein sequence ID" value="MFD2113243.1"/>
    <property type="molecule type" value="Genomic_DNA"/>
</dbReference>
<organism evidence="1 2">
    <name type="scientific">Thiorhodococcus fuscus</name>
    <dbReference type="NCBI Taxonomy" id="527200"/>
    <lineage>
        <taxon>Bacteria</taxon>
        <taxon>Pseudomonadati</taxon>
        <taxon>Pseudomonadota</taxon>
        <taxon>Gammaproteobacteria</taxon>
        <taxon>Chromatiales</taxon>
        <taxon>Chromatiaceae</taxon>
        <taxon>Thiorhodococcus</taxon>
    </lineage>
</organism>
<dbReference type="RefSeq" id="WP_386027976.1">
    <property type="nucleotide sequence ID" value="NZ_JBHUHX010000047.1"/>
</dbReference>
<evidence type="ECO:0000313" key="1">
    <source>
        <dbReference type="EMBL" id="MFD2113243.1"/>
    </source>
</evidence>
<comment type="caution">
    <text evidence="1">The sequence shown here is derived from an EMBL/GenBank/DDBJ whole genome shotgun (WGS) entry which is preliminary data.</text>
</comment>